<dbReference type="InterPro" id="IPR023198">
    <property type="entry name" value="PGP-like_dom2"/>
</dbReference>
<organism evidence="1 2">
    <name type="scientific">Paenibacillus sabuli</name>
    <dbReference type="NCBI Taxonomy" id="2772509"/>
    <lineage>
        <taxon>Bacteria</taxon>
        <taxon>Bacillati</taxon>
        <taxon>Bacillota</taxon>
        <taxon>Bacilli</taxon>
        <taxon>Bacillales</taxon>
        <taxon>Paenibacillaceae</taxon>
        <taxon>Paenibacillus</taxon>
    </lineage>
</organism>
<dbReference type="SFLD" id="SFLDG01129">
    <property type="entry name" value="C1.5:_HAD__Beta-PGM__Phosphata"/>
    <property type="match status" value="1"/>
</dbReference>
<dbReference type="EMBL" id="JACXIZ010000048">
    <property type="protein sequence ID" value="MBD2847935.1"/>
    <property type="molecule type" value="Genomic_DNA"/>
</dbReference>
<dbReference type="InterPro" id="IPR023214">
    <property type="entry name" value="HAD_sf"/>
</dbReference>
<dbReference type="AlphaFoldDB" id="A0A927GU96"/>
<dbReference type="PANTHER" id="PTHR43434">
    <property type="entry name" value="PHOSPHOGLYCOLATE PHOSPHATASE"/>
    <property type="match status" value="1"/>
</dbReference>
<accession>A0A927GU96</accession>
<dbReference type="SUPFAM" id="SSF56784">
    <property type="entry name" value="HAD-like"/>
    <property type="match status" value="1"/>
</dbReference>
<evidence type="ECO:0000313" key="2">
    <source>
        <dbReference type="Proteomes" id="UP000621560"/>
    </source>
</evidence>
<name>A0A927GU96_9BACL</name>
<dbReference type="InterPro" id="IPR050155">
    <property type="entry name" value="HAD-like_hydrolase_sf"/>
</dbReference>
<sequence>MKQTLFFDLDDTLIHCNKYFYLTIDRFVADMLVWFGADRIDEEEVRAKHMELDIAGIHALGFQSDRFPQSFIETYRHYAELTGRRTSAREEDRLWRLGRSVYDHEAEPYPHMAETLDALARAGHELHLYTGGEPLIQHRKIARLGLERYFESRIYVRQHKNVDALEHILTAGGQDRDHTWMIGNSIRTDVVPALTAGIHAIHMKTDAEWIYNLIDIEIEPRGAFLTLRQLAEVPDAITGYVSGAQRSS</sequence>
<gene>
    <name evidence="1" type="ORF">IDH44_22295</name>
</gene>
<dbReference type="GO" id="GO:0008967">
    <property type="term" value="F:phosphoglycolate phosphatase activity"/>
    <property type="evidence" value="ECO:0007669"/>
    <property type="project" value="TreeGrafter"/>
</dbReference>
<reference evidence="1" key="1">
    <citation type="submission" date="2020-09" db="EMBL/GenBank/DDBJ databases">
        <title>A novel bacterium of genus Paenibacillus, isolated from South China Sea.</title>
        <authorList>
            <person name="Huang H."/>
            <person name="Mo K."/>
            <person name="Hu Y."/>
        </authorList>
    </citation>
    <scope>NUCLEOTIDE SEQUENCE</scope>
    <source>
        <strain evidence="1">IB182496</strain>
    </source>
</reference>
<dbReference type="Gene3D" id="3.40.50.1000">
    <property type="entry name" value="HAD superfamily/HAD-like"/>
    <property type="match status" value="1"/>
</dbReference>
<dbReference type="SFLD" id="SFLDS00003">
    <property type="entry name" value="Haloacid_Dehalogenase"/>
    <property type="match status" value="1"/>
</dbReference>
<protein>
    <submittedName>
        <fullName evidence="1">HAD family hydrolase</fullName>
    </submittedName>
</protein>
<dbReference type="Proteomes" id="UP000621560">
    <property type="component" value="Unassembled WGS sequence"/>
</dbReference>
<proteinExistence type="predicted"/>
<keyword evidence="2" id="KW-1185">Reference proteome</keyword>
<dbReference type="Gene3D" id="1.10.150.240">
    <property type="entry name" value="Putative phosphatase, domain 2"/>
    <property type="match status" value="1"/>
</dbReference>
<dbReference type="PANTHER" id="PTHR43434:SF1">
    <property type="entry name" value="PHOSPHOGLYCOLATE PHOSPHATASE"/>
    <property type="match status" value="1"/>
</dbReference>
<keyword evidence="1" id="KW-0378">Hydrolase</keyword>
<dbReference type="GO" id="GO:0006281">
    <property type="term" value="P:DNA repair"/>
    <property type="evidence" value="ECO:0007669"/>
    <property type="project" value="TreeGrafter"/>
</dbReference>
<dbReference type="InterPro" id="IPR036412">
    <property type="entry name" value="HAD-like_sf"/>
</dbReference>
<dbReference type="Pfam" id="PF00702">
    <property type="entry name" value="Hydrolase"/>
    <property type="match status" value="1"/>
</dbReference>
<comment type="caution">
    <text evidence="1">The sequence shown here is derived from an EMBL/GenBank/DDBJ whole genome shotgun (WGS) entry which is preliminary data.</text>
</comment>
<evidence type="ECO:0000313" key="1">
    <source>
        <dbReference type="EMBL" id="MBD2847935.1"/>
    </source>
</evidence>